<evidence type="ECO:0000313" key="4">
    <source>
        <dbReference type="Proteomes" id="UP000604117"/>
    </source>
</evidence>
<evidence type="ECO:0000313" key="3">
    <source>
        <dbReference type="EMBL" id="GIF70968.1"/>
    </source>
</evidence>
<keyword evidence="2" id="KW-1133">Transmembrane helix</keyword>
<name>A0ABQ4CI49_9ACTN</name>
<comment type="caution">
    <text evidence="3">The sequence shown here is derived from an EMBL/GenBank/DDBJ whole genome shotgun (WGS) entry which is preliminary data.</text>
</comment>
<feature type="transmembrane region" description="Helical" evidence="2">
    <location>
        <begin position="30"/>
        <end position="58"/>
    </location>
</feature>
<protein>
    <submittedName>
        <fullName evidence="3">Uncharacterized protein</fullName>
    </submittedName>
</protein>
<proteinExistence type="predicted"/>
<feature type="region of interest" description="Disordered" evidence="1">
    <location>
        <begin position="77"/>
        <end position="97"/>
    </location>
</feature>
<accession>A0ABQ4CI49</accession>
<reference evidence="3 4" key="1">
    <citation type="submission" date="2021-01" db="EMBL/GenBank/DDBJ databases">
        <title>Whole genome shotgun sequence of Asanoa siamensis NBRC 107932.</title>
        <authorList>
            <person name="Komaki H."/>
            <person name="Tamura T."/>
        </authorList>
    </citation>
    <scope>NUCLEOTIDE SEQUENCE [LARGE SCALE GENOMIC DNA]</scope>
    <source>
        <strain evidence="3 4">NBRC 107932</strain>
    </source>
</reference>
<keyword evidence="4" id="KW-1185">Reference proteome</keyword>
<keyword evidence="2" id="KW-0472">Membrane</keyword>
<sequence length="130" mass="14481">MGRRRLAWRPRFPQPAWLDGWSGSHGPFEIILLAIILVLTIGHVLNWLAALLATAVVWPYRTVSGRWLVVAYPLESHPGVDDRGSDRPHQRRVNGHSAATALTHQWARDIEQFGGPREPLHDEASAGLGT</sequence>
<evidence type="ECO:0000256" key="2">
    <source>
        <dbReference type="SAM" id="Phobius"/>
    </source>
</evidence>
<keyword evidence="2" id="KW-0812">Transmembrane</keyword>
<dbReference type="EMBL" id="BONE01000002">
    <property type="protein sequence ID" value="GIF70968.1"/>
    <property type="molecule type" value="Genomic_DNA"/>
</dbReference>
<gene>
    <name evidence="3" type="ORF">Asi02nite_04860</name>
</gene>
<dbReference type="Proteomes" id="UP000604117">
    <property type="component" value="Unassembled WGS sequence"/>
</dbReference>
<organism evidence="3 4">
    <name type="scientific">Asanoa siamensis</name>
    <dbReference type="NCBI Taxonomy" id="926357"/>
    <lineage>
        <taxon>Bacteria</taxon>
        <taxon>Bacillati</taxon>
        <taxon>Actinomycetota</taxon>
        <taxon>Actinomycetes</taxon>
        <taxon>Micromonosporales</taxon>
        <taxon>Micromonosporaceae</taxon>
        <taxon>Asanoa</taxon>
    </lineage>
</organism>
<feature type="compositionally biased region" description="Basic and acidic residues" evidence="1">
    <location>
        <begin position="78"/>
        <end position="88"/>
    </location>
</feature>
<evidence type="ECO:0000256" key="1">
    <source>
        <dbReference type="SAM" id="MobiDB-lite"/>
    </source>
</evidence>